<dbReference type="Gene3D" id="3.30.420.40">
    <property type="match status" value="2"/>
</dbReference>
<dbReference type="GO" id="GO:0008776">
    <property type="term" value="F:acetate kinase activity"/>
    <property type="evidence" value="ECO:0007669"/>
    <property type="project" value="TreeGrafter"/>
</dbReference>
<dbReference type="InterPro" id="IPR000890">
    <property type="entry name" value="Aliphatic_acid_kin_short-chain"/>
</dbReference>
<dbReference type="PRINTS" id="PR00471">
    <property type="entry name" value="ACETATEKNASE"/>
</dbReference>
<accession>A0AAE3DCH0</accession>
<comment type="subcellular location">
    <subcellularLocation>
        <location evidence="1 9">Cytoplasm</location>
    </subcellularLocation>
</comment>
<dbReference type="NCBIfam" id="NF002834">
    <property type="entry name" value="PRK03011.1-5"/>
    <property type="match status" value="1"/>
</dbReference>
<evidence type="ECO:0000256" key="7">
    <source>
        <dbReference type="ARBA" id="ARBA00022840"/>
    </source>
</evidence>
<comment type="caution">
    <text evidence="11">The sequence shown here is derived from an EMBL/GenBank/DDBJ whole genome shotgun (WGS) entry which is preliminary data.</text>
</comment>
<dbReference type="EC" id="2.7.2.7" evidence="9"/>
<evidence type="ECO:0000256" key="2">
    <source>
        <dbReference type="ARBA" id="ARBA00008748"/>
    </source>
</evidence>
<dbReference type="InterPro" id="IPR011245">
    <property type="entry name" value="Butyrate_kin"/>
</dbReference>
<comment type="similarity">
    <text evidence="2 9 10">Belongs to the acetokinase family.</text>
</comment>
<evidence type="ECO:0000313" key="11">
    <source>
        <dbReference type="EMBL" id="MCC2127310.1"/>
    </source>
</evidence>
<evidence type="ECO:0000256" key="9">
    <source>
        <dbReference type="HAMAP-Rule" id="MF_00542"/>
    </source>
</evidence>
<organism evidence="11 12">
    <name type="scientific">Hominiventricola filiformis</name>
    <dbReference type="NCBI Taxonomy" id="2885352"/>
    <lineage>
        <taxon>Bacteria</taxon>
        <taxon>Bacillati</taxon>
        <taxon>Bacillota</taxon>
        <taxon>Clostridia</taxon>
        <taxon>Lachnospirales</taxon>
        <taxon>Lachnospiraceae</taxon>
        <taxon>Hominiventricola</taxon>
    </lineage>
</organism>
<keyword evidence="6 9" id="KW-0418">Kinase</keyword>
<dbReference type="SUPFAM" id="SSF53067">
    <property type="entry name" value="Actin-like ATPase domain"/>
    <property type="match status" value="2"/>
</dbReference>
<keyword evidence="4 9" id="KW-0808">Transferase</keyword>
<dbReference type="HAMAP" id="MF_00542">
    <property type="entry name" value="Butyrate_kinase"/>
    <property type="match status" value="1"/>
</dbReference>
<dbReference type="GO" id="GO:0006083">
    <property type="term" value="P:acetate metabolic process"/>
    <property type="evidence" value="ECO:0007669"/>
    <property type="project" value="TreeGrafter"/>
</dbReference>
<keyword evidence="12" id="KW-1185">Reference proteome</keyword>
<gene>
    <name evidence="9 11" type="primary">buk</name>
    <name evidence="11" type="ORF">LKD36_14190</name>
</gene>
<comment type="catalytic activity">
    <reaction evidence="8 9">
        <text>butanoate + ATP = butanoyl phosphate + ADP</text>
        <dbReference type="Rhea" id="RHEA:13585"/>
        <dbReference type="ChEBI" id="CHEBI:17968"/>
        <dbReference type="ChEBI" id="CHEBI:30616"/>
        <dbReference type="ChEBI" id="CHEBI:58079"/>
        <dbReference type="ChEBI" id="CHEBI:456216"/>
        <dbReference type="EC" id="2.7.2.7"/>
    </reaction>
</comment>
<evidence type="ECO:0000256" key="1">
    <source>
        <dbReference type="ARBA" id="ARBA00004496"/>
    </source>
</evidence>
<reference evidence="11 12" key="1">
    <citation type="submission" date="2021-10" db="EMBL/GenBank/DDBJ databases">
        <title>Anaerobic single-cell dispensing facilitates the cultivation of human gut bacteria.</title>
        <authorList>
            <person name="Afrizal A."/>
        </authorList>
    </citation>
    <scope>NUCLEOTIDE SEQUENCE [LARGE SCALE GENOMIC DNA]</scope>
    <source>
        <strain evidence="11 12">CLA-AA-H276</strain>
    </source>
</reference>
<evidence type="ECO:0000256" key="8">
    <source>
        <dbReference type="ARBA" id="ARBA00048596"/>
    </source>
</evidence>
<protein>
    <recommendedName>
        <fullName evidence="9">Probable butyrate kinase</fullName>
        <shortName evidence="9">BK</shortName>
        <ecNumber evidence="9">2.7.2.7</ecNumber>
    </recommendedName>
    <alternativeName>
        <fullName evidence="9">Branched-chain carboxylic acid kinase</fullName>
    </alternativeName>
</protein>
<sequence>MNPIKILVINFGSTSTKIAYYEDQECKIRDSLTHPVDKIKECKSVNDQYAFRKEAILDFMKEHNLNLDELDSVTTRGGQTERIVGGTYRINEEMVEQVRSGEYGHHVCGVGVLVAYDLCKESAHAVPLTTDTPTTDEMDPIARYSGLKEIERVSCVQALNVKAMTRYYAETHGKKFEEVRTVTVMLGGGIGVCALRDGKMIDAPDGLEGEGPFSNNRCCTVPVGKLVKLCYSGQYTLEQMIRHINGEAGLMAYLGTTDIRAIMKRIEAGDRYAEEVMEAMCYQTAKEIGAMATVLEGKVDAILLIGGMANVPFICEHIRKRVEFIAPVVIMPGEREMEALAEGSYKALKGEIPMLEFEPDQKAG</sequence>
<dbReference type="CDD" id="cd24011">
    <property type="entry name" value="ASKHA_NBD_BK"/>
    <property type="match status" value="1"/>
</dbReference>
<dbReference type="PIRSF" id="PIRSF036458">
    <property type="entry name" value="Butyrate_kin"/>
    <property type="match status" value="1"/>
</dbReference>
<dbReference type="InterPro" id="IPR043129">
    <property type="entry name" value="ATPase_NBD"/>
</dbReference>
<dbReference type="InterPro" id="IPR023865">
    <property type="entry name" value="Aliphatic_acid_kinase_CS"/>
</dbReference>
<dbReference type="PANTHER" id="PTHR21060:SF3">
    <property type="entry name" value="BUTYRATE KINASE 2-RELATED"/>
    <property type="match status" value="1"/>
</dbReference>
<evidence type="ECO:0000256" key="10">
    <source>
        <dbReference type="RuleBase" id="RU003835"/>
    </source>
</evidence>
<dbReference type="NCBIfam" id="TIGR02707">
    <property type="entry name" value="butyr_kinase"/>
    <property type="match status" value="1"/>
</dbReference>
<keyword evidence="5 9" id="KW-0547">Nucleotide-binding</keyword>
<dbReference type="GO" id="GO:0005737">
    <property type="term" value="C:cytoplasm"/>
    <property type="evidence" value="ECO:0007669"/>
    <property type="project" value="UniProtKB-SubCell"/>
</dbReference>
<keyword evidence="3 9" id="KW-0963">Cytoplasm</keyword>
<evidence type="ECO:0000256" key="5">
    <source>
        <dbReference type="ARBA" id="ARBA00022741"/>
    </source>
</evidence>
<keyword evidence="7 9" id="KW-0067">ATP-binding</keyword>
<dbReference type="GO" id="GO:0047761">
    <property type="term" value="F:butyrate kinase activity"/>
    <property type="evidence" value="ECO:0007669"/>
    <property type="project" value="UniProtKB-UniRule"/>
</dbReference>
<dbReference type="RefSeq" id="WP_308459991.1">
    <property type="nucleotide sequence ID" value="NZ_JAJEPS010000018.1"/>
</dbReference>
<evidence type="ECO:0000256" key="6">
    <source>
        <dbReference type="ARBA" id="ARBA00022777"/>
    </source>
</evidence>
<evidence type="ECO:0000313" key="12">
    <source>
        <dbReference type="Proteomes" id="UP001198220"/>
    </source>
</evidence>
<dbReference type="EMBL" id="JAJEPS010000018">
    <property type="protein sequence ID" value="MCC2127310.1"/>
    <property type="molecule type" value="Genomic_DNA"/>
</dbReference>
<evidence type="ECO:0000256" key="4">
    <source>
        <dbReference type="ARBA" id="ARBA00022679"/>
    </source>
</evidence>
<proteinExistence type="inferred from homology"/>
<dbReference type="Pfam" id="PF00871">
    <property type="entry name" value="Acetate_kinase"/>
    <property type="match status" value="1"/>
</dbReference>
<dbReference type="PROSITE" id="PS01075">
    <property type="entry name" value="ACETATE_KINASE_1"/>
    <property type="match status" value="1"/>
</dbReference>
<dbReference type="AlphaFoldDB" id="A0AAE3DCH0"/>
<dbReference type="GO" id="GO:0005524">
    <property type="term" value="F:ATP binding"/>
    <property type="evidence" value="ECO:0007669"/>
    <property type="project" value="UniProtKB-KW"/>
</dbReference>
<evidence type="ECO:0000256" key="3">
    <source>
        <dbReference type="ARBA" id="ARBA00022490"/>
    </source>
</evidence>
<dbReference type="PANTHER" id="PTHR21060">
    <property type="entry name" value="ACETATE KINASE"/>
    <property type="match status" value="1"/>
</dbReference>
<dbReference type="Proteomes" id="UP001198220">
    <property type="component" value="Unassembled WGS sequence"/>
</dbReference>
<name>A0AAE3DCH0_9FIRM</name>